<dbReference type="InterPro" id="IPR000719">
    <property type="entry name" value="Prot_kinase_dom"/>
</dbReference>
<feature type="region of interest" description="Disordered" evidence="13">
    <location>
        <begin position="430"/>
        <end position="469"/>
    </location>
</feature>
<comment type="caution">
    <text evidence="16">The sequence shown here is derived from an EMBL/GenBank/DDBJ whole genome shotgun (WGS) entry which is preliminary data.</text>
</comment>
<evidence type="ECO:0000256" key="4">
    <source>
        <dbReference type="ARBA" id="ARBA00022679"/>
    </source>
</evidence>
<evidence type="ECO:0000256" key="8">
    <source>
        <dbReference type="ARBA" id="ARBA00023211"/>
    </source>
</evidence>
<evidence type="ECO:0000256" key="9">
    <source>
        <dbReference type="ARBA" id="ARBA00047899"/>
    </source>
</evidence>
<keyword evidence="7 11" id="KW-0067">ATP-binding</keyword>
<proteinExistence type="inferred from homology"/>
<dbReference type="Proteomes" id="UP000829196">
    <property type="component" value="Unassembled WGS sequence"/>
</dbReference>
<comment type="catalytic activity">
    <reaction evidence="9">
        <text>L-threonyl-[protein] + ATP = O-phospho-L-threonyl-[protein] + ADP + H(+)</text>
        <dbReference type="Rhea" id="RHEA:46608"/>
        <dbReference type="Rhea" id="RHEA-COMP:11060"/>
        <dbReference type="Rhea" id="RHEA-COMP:11605"/>
        <dbReference type="ChEBI" id="CHEBI:15378"/>
        <dbReference type="ChEBI" id="CHEBI:30013"/>
        <dbReference type="ChEBI" id="CHEBI:30616"/>
        <dbReference type="ChEBI" id="CHEBI:61977"/>
        <dbReference type="ChEBI" id="CHEBI:456216"/>
        <dbReference type="EC" id="2.7.11.1"/>
    </reaction>
</comment>
<dbReference type="PROSITE" id="PS50816">
    <property type="entry name" value="NAF"/>
    <property type="match status" value="1"/>
</dbReference>
<dbReference type="InterPro" id="IPR011009">
    <property type="entry name" value="Kinase-like_dom_sf"/>
</dbReference>
<feature type="domain" description="NAF" evidence="15">
    <location>
        <begin position="307"/>
        <end position="331"/>
    </location>
</feature>
<evidence type="ECO:0000256" key="11">
    <source>
        <dbReference type="PROSITE-ProRule" id="PRU10141"/>
    </source>
</evidence>
<evidence type="ECO:0000313" key="16">
    <source>
        <dbReference type="EMBL" id="KAI0501865.1"/>
    </source>
</evidence>
<dbReference type="SMR" id="A0A8T3B5Q2"/>
<dbReference type="PANTHER" id="PTHR43895:SF151">
    <property type="entry name" value="CBL-INTERACTING SERINE_THREONINE-PROTEIN KINASE 11"/>
    <property type="match status" value="1"/>
</dbReference>
<dbReference type="InterPro" id="IPR008271">
    <property type="entry name" value="Ser/Thr_kinase_AS"/>
</dbReference>
<dbReference type="PROSITE" id="PS00108">
    <property type="entry name" value="PROTEIN_KINASE_ST"/>
    <property type="match status" value="1"/>
</dbReference>
<dbReference type="GO" id="GO:0007165">
    <property type="term" value="P:signal transduction"/>
    <property type="evidence" value="ECO:0007669"/>
    <property type="project" value="InterPro"/>
</dbReference>
<gene>
    <name evidence="16" type="ORF">KFK09_016810</name>
</gene>
<evidence type="ECO:0000256" key="12">
    <source>
        <dbReference type="RuleBase" id="RU000304"/>
    </source>
</evidence>
<evidence type="ECO:0000256" key="2">
    <source>
        <dbReference type="ARBA" id="ARBA00012513"/>
    </source>
</evidence>
<dbReference type="SUPFAM" id="SSF56112">
    <property type="entry name" value="Protein kinase-like (PK-like)"/>
    <property type="match status" value="1"/>
</dbReference>
<evidence type="ECO:0000256" key="5">
    <source>
        <dbReference type="ARBA" id="ARBA00022741"/>
    </source>
</evidence>
<dbReference type="FunFam" id="3.30.200.20:FF:000042">
    <property type="entry name" value="Aurora kinase A"/>
    <property type="match status" value="1"/>
</dbReference>
<keyword evidence="5 11" id="KW-0547">Nucleotide-binding</keyword>
<evidence type="ECO:0000256" key="3">
    <source>
        <dbReference type="ARBA" id="ARBA00022527"/>
    </source>
</evidence>
<comment type="similarity">
    <text evidence="1">Belongs to the protein kinase superfamily. CAMK Ser/Thr protein kinase family. SNF1 subfamily.</text>
</comment>
<dbReference type="CDD" id="cd12195">
    <property type="entry name" value="CIPK_C"/>
    <property type="match status" value="1"/>
</dbReference>
<accession>A0A8T3B5Q2</accession>
<feature type="compositionally biased region" description="Polar residues" evidence="13">
    <location>
        <begin position="444"/>
        <end position="455"/>
    </location>
</feature>
<evidence type="ECO:0000313" key="17">
    <source>
        <dbReference type="Proteomes" id="UP000829196"/>
    </source>
</evidence>
<keyword evidence="3 12" id="KW-0723">Serine/threonine-protein kinase</keyword>
<evidence type="ECO:0000256" key="1">
    <source>
        <dbReference type="ARBA" id="ARBA00006234"/>
    </source>
</evidence>
<dbReference type="Pfam" id="PF03822">
    <property type="entry name" value="NAF"/>
    <property type="match status" value="1"/>
</dbReference>
<evidence type="ECO:0000256" key="10">
    <source>
        <dbReference type="ARBA" id="ARBA00048679"/>
    </source>
</evidence>
<dbReference type="AlphaFoldDB" id="A0A8T3B5Q2"/>
<dbReference type="Gene3D" id="1.10.510.10">
    <property type="entry name" value="Transferase(Phosphotransferase) domain 1"/>
    <property type="match status" value="1"/>
</dbReference>
<dbReference type="Gene3D" id="3.30.200.20">
    <property type="entry name" value="Phosphorylase Kinase, domain 1"/>
    <property type="match status" value="1"/>
</dbReference>
<organism evidence="16 17">
    <name type="scientific">Dendrobium nobile</name>
    <name type="common">Orchid</name>
    <dbReference type="NCBI Taxonomy" id="94219"/>
    <lineage>
        <taxon>Eukaryota</taxon>
        <taxon>Viridiplantae</taxon>
        <taxon>Streptophyta</taxon>
        <taxon>Embryophyta</taxon>
        <taxon>Tracheophyta</taxon>
        <taxon>Spermatophyta</taxon>
        <taxon>Magnoliopsida</taxon>
        <taxon>Liliopsida</taxon>
        <taxon>Asparagales</taxon>
        <taxon>Orchidaceae</taxon>
        <taxon>Epidendroideae</taxon>
        <taxon>Malaxideae</taxon>
        <taxon>Dendrobiinae</taxon>
        <taxon>Dendrobium</taxon>
    </lineage>
</organism>
<evidence type="ECO:0000256" key="13">
    <source>
        <dbReference type="SAM" id="MobiDB-lite"/>
    </source>
</evidence>
<dbReference type="InterPro" id="IPR017441">
    <property type="entry name" value="Protein_kinase_ATP_BS"/>
</dbReference>
<dbReference type="FunFam" id="1.10.510.10:FF:000653">
    <property type="entry name" value="Non-specific serine/threonine protein kinase"/>
    <property type="match status" value="1"/>
</dbReference>
<dbReference type="InterPro" id="IPR004041">
    <property type="entry name" value="NAF_dom"/>
</dbReference>
<sequence>MTASGVAPPAAPAKIIFGKYEIGRLLGYGAFAKVYYARHILQGHSVAIKIISKAKVIRGGLVVHTKREIVVMRRLHHPNIVRLLEVLASRSNIYFVMEYAKGGELFSRVARGHLSEDQSRKFFHQLIFAIAFCHARGVFHRDLKPENLLLDDSGNLKVSDFGLSAVAEQIRSDGLFHTLCGTPAYVAPEILSRKGYEGAKVDIWSCGVILFVLSAGYLPFNDPNLMALYRKIYLGEYRCPKWISPELRRLLSRLLDTNPETRITVEGILNDPWFRRGLEEGNMFRLMRFREDIEERIARIERENDEDDDRDLNAFDIISLYSRFDLSGFFNSTVKARKRFVSAGPVDAVLVRVETVGREEGLVVRRRLRSLKGRGAAAVEGWMGNLIVWVDVYRLSPELVMVEVERGGGLEAARWSFEFWREKLTLGLRSSASEPPTPVCATSGELSSGPSTPVTGGTKRIGPASEPSSPVYVEEKMMLEGEPAINGK</sequence>
<keyword evidence="17" id="KW-1185">Reference proteome</keyword>
<evidence type="ECO:0000256" key="6">
    <source>
        <dbReference type="ARBA" id="ARBA00022777"/>
    </source>
</evidence>
<dbReference type="EC" id="2.7.11.1" evidence="2"/>
<feature type="domain" description="Protein kinase" evidence="14">
    <location>
        <begin position="20"/>
        <end position="274"/>
    </location>
</feature>
<dbReference type="EMBL" id="JAGYWB010000012">
    <property type="protein sequence ID" value="KAI0501865.1"/>
    <property type="molecule type" value="Genomic_DNA"/>
</dbReference>
<dbReference type="Pfam" id="PF00069">
    <property type="entry name" value="Pkinase"/>
    <property type="match status" value="1"/>
</dbReference>
<keyword evidence="4" id="KW-0808">Transferase</keyword>
<dbReference type="GO" id="GO:0005524">
    <property type="term" value="F:ATP binding"/>
    <property type="evidence" value="ECO:0007669"/>
    <property type="project" value="UniProtKB-UniRule"/>
</dbReference>
<dbReference type="InterPro" id="IPR018247">
    <property type="entry name" value="EF_Hand_1_Ca_BS"/>
</dbReference>
<keyword evidence="8" id="KW-0464">Manganese</keyword>
<evidence type="ECO:0000259" key="14">
    <source>
        <dbReference type="PROSITE" id="PS50011"/>
    </source>
</evidence>
<dbReference type="SMART" id="SM00220">
    <property type="entry name" value="S_TKc"/>
    <property type="match status" value="1"/>
</dbReference>
<dbReference type="InterPro" id="IPR018451">
    <property type="entry name" value="NAF/FISL_domain"/>
</dbReference>
<dbReference type="PROSITE" id="PS00107">
    <property type="entry name" value="PROTEIN_KINASE_ATP"/>
    <property type="match status" value="1"/>
</dbReference>
<evidence type="ECO:0000259" key="15">
    <source>
        <dbReference type="PROSITE" id="PS50816"/>
    </source>
</evidence>
<dbReference type="Gene3D" id="3.30.310.80">
    <property type="entry name" value="Kinase associated domain 1, KA1"/>
    <property type="match status" value="1"/>
</dbReference>
<keyword evidence="6" id="KW-0418">Kinase</keyword>
<comment type="catalytic activity">
    <reaction evidence="10">
        <text>L-seryl-[protein] + ATP = O-phospho-L-seryl-[protein] + ADP + H(+)</text>
        <dbReference type="Rhea" id="RHEA:17989"/>
        <dbReference type="Rhea" id="RHEA-COMP:9863"/>
        <dbReference type="Rhea" id="RHEA-COMP:11604"/>
        <dbReference type="ChEBI" id="CHEBI:15378"/>
        <dbReference type="ChEBI" id="CHEBI:29999"/>
        <dbReference type="ChEBI" id="CHEBI:30616"/>
        <dbReference type="ChEBI" id="CHEBI:83421"/>
        <dbReference type="ChEBI" id="CHEBI:456216"/>
        <dbReference type="EC" id="2.7.11.1"/>
    </reaction>
</comment>
<feature type="binding site" evidence="11">
    <location>
        <position position="49"/>
    </location>
    <ligand>
        <name>ATP</name>
        <dbReference type="ChEBI" id="CHEBI:30616"/>
    </ligand>
</feature>
<name>A0A8T3B5Q2_DENNO</name>
<dbReference type="GO" id="GO:0004674">
    <property type="term" value="F:protein serine/threonine kinase activity"/>
    <property type="evidence" value="ECO:0007669"/>
    <property type="project" value="UniProtKB-KW"/>
</dbReference>
<evidence type="ECO:0000256" key="7">
    <source>
        <dbReference type="ARBA" id="ARBA00022840"/>
    </source>
</evidence>
<dbReference type="PROSITE" id="PS00018">
    <property type="entry name" value="EF_HAND_1"/>
    <property type="match status" value="1"/>
</dbReference>
<dbReference type="PANTHER" id="PTHR43895">
    <property type="entry name" value="CALCIUM/CALMODULIN-DEPENDENT PROTEIN KINASE KINASE-RELATED"/>
    <property type="match status" value="1"/>
</dbReference>
<dbReference type="PROSITE" id="PS50011">
    <property type="entry name" value="PROTEIN_KINASE_DOM"/>
    <property type="match status" value="1"/>
</dbReference>
<reference evidence="16" key="1">
    <citation type="journal article" date="2022" name="Front. Genet.">
        <title>Chromosome-Scale Assembly of the Dendrobium nobile Genome Provides Insights Into the Molecular Mechanism of the Biosynthesis of the Medicinal Active Ingredient of Dendrobium.</title>
        <authorList>
            <person name="Xu Q."/>
            <person name="Niu S.-C."/>
            <person name="Li K.-L."/>
            <person name="Zheng P.-J."/>
            <person name="Zhang X.-J."/>
            <person name="Jia Y."/>
            <person name="Liu Y."/>
            <person name="Niu Y.-X."/>
            <person name="Yu L.-H."/>
            <person name="Chen D.-F."/>
            <person name="Zhang G.-Q."/>
        </authorList>
    </citation>
    <scope>NUCLEOTIDE SEQUENCE</scope>
    <source>
        <tissue evidence="16">Leaf</tissue>
    </source>
</reference>
<dbReference type="OrthoDB" id="193931at2759"/>
<protein>
    <recommendedName>
        <fullName evidence="2">non-specific serine/threonine protein kinase</fullName>
        <ecNumber evidence="2">2.7.11.1</ecNumber>
    </recommendedName>
</protein>